<dbReference type="EMBL" id="CP158262">
    <property type="protein sequence ID" value="XDJ69957.1"/>
    <property type="molecule type" value="Genomic_DNA"/>
</dbReference>
<dbReference type="EMBL" id="CP158267">
    <property type="protein sequence ID" value="XDJ80403.1"/>
    <property type="molecule type" value="Genomic_DNA"/>
</dbReference>
<feature type="region of interest" description="Disordered" evidence="2">
    <location>
        <begin position="141"/>
        <end position="168"/>
    </location>
</feature>
<dbReference type="EMBL" id="CP158252">
    <property type="protein sequence ID" value="XDJ42795.1"/>
    <property type="molecule type" value="Genomic_DNA"/>
</dbReference>
<dbReference type="AlphaFoldDB" id="A0AB39CLH3"/>
<feature type="coiled-coil region" evidence="1">
    <location>
        <begin position="22"/>
        <end position="49"/>
    </location>
</feature>
<dbReference type="Gene3D" id="1.10.287.1700">
    <property type="match status" value="1"/>
</dbReference>
<feature type="compositionally biased region" description="Basic and acidic residues" evidence="2">
    <location>
        <begin position="153"/>
        <end position="168"/>
    </location>
</feature>
<proteinExistence type="predicted"/>
<sequence length="168" mass="19964">MNVLRELMAIKRFREGQAELAVTRQRQALAEAERLRAQALEQLEEFRRWSRQRELDMYRDLCSRLVRASEIEDVLEDVAGLREGEHDRETRVEEAGDQARREAEQLAQCREAHREASRMVEKFVQLASLHAIEELREMERKEDMEMEEAASVTRDHDEWVQHDDYEPA</sequence>
<protein>
    <submittedName>
        <fullName evidence="3">Type III secretion protein</fullName>
    </submittedName>
</protein>
<dbReference type="InterPro" id="IPR053716">
    <property type="entry name" value="Flag_assembly_chemotaxis_eff"/>
</dbReference>
<gene>
    <name evidence="6" type="ORF">ABRY94_03935</name>
    <name evidence="3" type="ORF">ABRY99_04260</name>
    <name evidence="4" type="ORF">ABRZ04_02295</name>
    <name evidence="7" type="ORF">ABRZ07_02530</name>
    <name evidence="5" type="ORF">ABRZ09_05620</name>
</gene>
<evidence type="ECO:0000313" key="6">
    <source>
        <dbReference type="EMBL" id="XDJ69957.1"/>
    </source>
</evidence>
<dbReference type="EMBL" id="CP158255">
    <property type="protein sequence ID" value="XDJ51322.1"/>
    <property type="molecule type" value="Genomic_DNA"/>
</dbReference>
<dbReference type="Pfam" id="PF07321">
    <property type="entry name" value="YscO"/>
    <property type="match status" value="1"/>
</dbReference>
<reference evidence="3" key="1">
    <citation type="submission" date="2024-05" db="EMBL/GenBank/DDBJ databases">
        <authorList>
            <person name="Luo Y.-C."/>
            <person name="Nicholds J."/>
            <person name="Mortimer T."/>
            <person name="Maboni G."/>
        </authorList>
    </citation>
    <scope>NUCLEOTIDE SEQUENCE</scope>
    <source>
        <strain evidence="7">141555</strain>
        <strain evidence="6">144863</strain>
        <strain evidence="5">151108</strain>
        <strain evidence="4">151836</strain>
        <strain evidence="3">153920</strain>
    </source>
</reference>
<evidence type="ECO:0000256" key="1">
    <source>
        <dbReference type="SAM" id="Coils"/>
    </source>
</evidence>
<accession>A0AB39CLH3</accession>
<evidence type="ECO:0000313" key="5">
    <source>
        <dbReference type="EMBL" id="XDJ51322.1"/>
    </source>
</evidence>
<organism evidence="3">
    <name type="scientific">Castellaniella ginsengisoli</name>
    <dbReference type="NCBI Taxonomy" id="546114"/>
    <lineage>
        <taxon>Bacteria</taxon>
        <taxon>Pseudomonadati</taxon>
        <taxon>Pseudomonadota</taxon>
        <taxon>Betaproteobacteria</taxon>
        <taxon>Burkholderiales</taxon>
        <taxon>Alcaligenaceae</taxon>
        <taxon>Castellaniella</taxon>
    </lineage>
</organism>
<evidence type="ECO:0000313" key="7">
    <source>
        <dbReference type="EMBL" id="XDJ80403.1"/>
    </source>
</evidence>
<dbReference type="InterPro" id="IPR009929">
    <property type="entry name" value="T3SS_YscO"/>
</dbReference>
<evidence type="ECO:0000313" key="3">
    <source>
        <dbReference type="EMBL" id="XDJ42795.1"/>
    </source>
</evidence>
<keyword evidence="1" id="KW-0175">Coiled coil</keyword>
<name>A0AB39CLH3_9BURK</name>
<evidence type="ECO:0000313" key="4">
    <source>
        <dbReference type="EMBL" id="XDJ47922.1"/>
    </source>
</evidence>
<dbReference type="EMBL" id="CP158254">
    <property type="protein sequence ID" value="XDJ47922.1"/>
    <property type="molecule type" value="Genomic_DNA"/>
</dbReference>
<dbReference type="RefSeq" id="WP_368640210.1">
    <property type="nucleotide sequence ID" value="NZ_CP158252.1"/>
</dbReference>
<evidence type="ECO:0000256" key="2">
    <source>
        <dbReference type="SAM" id="MobiDB-lite"/>
    </source>
</evidence>